<dbReference type="PANTHER" id="PTHR13767">
    <property type="entry name" value="TRNA-PSEUDOURIDINE SYNTHASE"/>
    <property type="match status" value="1"/>
</dbReference>
<keyword evidence="3 5" id="KW-0819">tRNA processing</keyword>
<comment type="caution">
    <text evidence="8">The sequence shown here is derived from an EMBL/GenBank/DDBJ whole genome shotgun (WGS) entry which is preliminary data.</text>
</comment>
<dbReference type="SUPFAM" id="SSF55120">
    <property type="entry name" value="Pseudouridine synthase"/>
    <property type="match status" value="1"/>
</dbReference>
<dbReference type="CDD" id="cd02573">
    <property type="entry name" value="PseudoU_synth_EcTruB"/>
    <property type="match status" value="1"/>
</dbReference>
<evidence type="ECO:0000256" key="3">
    <source>
        <dbReference type="ARBA" id="ARBA00022694"/>
    </source>
</evidence>
<dbReference type="EMBL" id="JACJKS010000002">
    <property type="protein sequence ID" value="MBM6947390.1"/>
    <property type="molecule type" value="Genomic_DNA"/>
</dbReference>
<dbReference type="Pfam" id="PF01509">
    <property type="entry name" value="TruB_N"/>
    <property type="match status" value="1"/>
</dbReference>
<dbReference type="PANTHER" id="PTHR13767:SF2">
    <property type="entry name" value="PSEUDOURIDYLATE SYNTHASE TRUB1"/>
    <property type="match status" value="1"/>
</dbReference>
<dbReference type="AlphaFoldDB" id="A0A938XAP7"/>
<evidence type="ECO:0000256" key="1">
    <source>
        <dbReference type="ARBA" id="ARBA00000385"/>
    </source>
</evidence>
<feature type="active site" description="Nucleophile" evidence="5">
    <location>
        <position position="39"/>
    </location>
</feature>
<protein>
    <recommendedName>
        <fullName evidence="5">tRNA pseudouridine synthase B</fullName>
        <ecNumber evidence="5">5.4.99.25</ecNumber>
    </recommendedName>
    <alternativeName>
        <fullName evidence="5">tRNA pseudouridine(55) synthase</fullName>
        <shortName evidence="5">Psi55 synthase</shortName>
    </alternativeName>
    <alternativeName>
        <fullName evidence="5">tRNA pseudouridylate synthase</fullName>
    </alternativeName>
    <alternativeName>
        <fullName evidence="5">tRNA-uridine isomerase</fullName>
    </alternativeName>
</protein>
<dbReference type="GO" id="GO:0003723">
    <property type="term" value="F:RNA binding"/>
    <property type="evidence" value="ECO:0007669"/>
    <property type="project" value="InterPro"/>
</dbReference>
<dbReference type="RefSeq" id="WP_204905582.1">
    <property type="nucleotide sequence ID" value="NZ_JACJKS010000002.1"/>
</dbReference>
<organism evidence="8 9">
    <name type="scientific">Mordavella massiliensis</name>
    <dbReference type="NCBI Taxonomy" id="1871024"/>
    <lineage>
        <taxon>Bacteria</taxon>
        <taxon>Bacillati</taxon>
        <taxon>Bacillota</taxon>
        <taxon>Clostridia</taxon>
        <taxon>Eubacteriales</taxon>
        <taxon>Clostridiaceae</taxon>
        <taxon>Mordavella</taxon>
    </lineage>
</organism>
<evidence type="ECO:0000313" key="8">
    <source>
        <dbReference type="EMBL" id="MBM6947390.1"/>
    </source>
</evidence>
<sequence length="300" mass="33937">MLDGIFNVYKEKGYTSHDVVAKLRGIAGQRKIGHTGTLDPDAEGVLPVCLGKATRVCDVLADKSKTYRTVLLLGRRTDTQDISGACLEEKETAALTEAQVREAVESFQGVYMQTPPMYSALKVNGRKLYELAREGKTVERKARPVEISRIRILKMELPRVWMEVDCSKGTYIRTLCDDIGRKLGVGGCMEELLRTRVGEFSIGDSLRLSELEALREQGSLESRLMPVDSVFASYRRADAGAEEEPLLWNGNPLRLPGLQKDVRDRELVRVYDREGRFVALYRYDEKGGVFRTEKMFFSRR</sequence>
<dbReference type="Pfam" id="PF16198">
    <property type="entry name" value="TruB_C_2"/>
    <property type="match status" value="1"/>
</dbReference>
<dbReference type="InterPro" id="IPR032819">
    <property type="entry name" value="TruB_C"/>
</dbReference>
<comment type="catalytic activity">
    <reaction evidence="1 5">
        <text>uridine(55) in tRNA = pseudouridine(55) in tRNA</text>
        <dbReference type="Rhea" id="RHEA:42532"/>
        <dbReference type="Rhea" id="RHEA-COMP:10101"/>
        <dbReference type="Rhea" id="RHEA-COMP:10102"/>
        <dbReference type="ChEBI" id="CHEBI:65314"/>
        <dbReference type="ChEBI" id="CHEBI:65315"/>
        <dbReference type="EC" id="5.4.99.25"/>
    </reaction>
</comment>
<evidence type="ECO:0000313" key="9">
    <source>
        <dbReference type="Proteomes" id="UP000705508"/>
    </source>
</evidence>
<reference evidence="8" key="1">
    <citation type="submission" date="2020-08" db="EMBL/GenBank/DDBJ databases">
        <authorList>
            <person name="Cejkova D."/>
            <person name="Kubasova T."/>
            <person name="Jahodarova E."/>
            <person name="Rychlik I."/>
        </authorList>
    </citation>
    <scope>NUCLEOTIDE SEQUENCE</scope>
    <source>
        <strain evidence="8">An582</strain>
    </source>
</reference>
<dbReference type="Proteomes" id="UP000705508">
    <property type="component" value="Unassembled WGS sequence"/>
</dbReference>
<dbReference type="GO" id="GO:0031119">
    <property type="term" value="P:tRNA pseudouridine synthesis"/>
    <property type="evidence" value="ECO:0007669"/>
    <property type="project" value="UniProtKB-UniRule"/>
</dbReference>
<dbReference type="Gene3D" id="3.30.2350.10">
    <property type="entry name" value="Pseudouridine synthase"/>
    <property type="match status" value="1"/>
</dbReference>
<comment type="similarity">
    <text evidence="2 5">Belongs to the pseudouridine synthase TruB family. Type 1 subfamily.</text>
</comment>
<accession>A0A938XAP7</accession>
<dbReference type="InterPro" id="IPR020103">
    <property type="entry name" value="PsdUridine_synth_cat_dom_sf"/>
</dbReference>
<evidence type="ECO:0000259" key="7">
    <source>
        <dbReference type="Pfam" id="PF16198"/>
    </source>
</evidence>
<dbReference type="HAMAP" id="MF_01080">
    <property type="entry name" value="TruB_bact"/>
    <property type="match status" value="1"/>
</dbReference>
<gene>
    <name evidence="5 8" type="primary">truB</name>
    <name evidence="8" type="ORF">H6A20_01760</name>
</gene>
<feature type="domain" description="tRNA pseudouridylate synthase B C-terminal" evidence="7">
    <location>
        <begin position="173"/>
        <end position="231"/>
    </location>
</feature>
<dbReference type="NCBIfam" id="TIGR00431">
    <property type="entry name" value="TruB"/>
    <property type="match status" value="1"/>
</dbReference>
<dbReference type="GO" id="GO:1990481">
    <property type="term" value="P:mRNA pseudouridine synthesis"/>
    <property type="evidence" value="ECO:0007669"/>
    <property type="project" value="TreeGrafter"/>
</dbReference>
<reference evidence="8" key="2">
    <citation type="journal article" date="2021" name="Sci. Rep.">
        <title>The distribution of antibiotic resistance genes in chicken gut microbiota commensals.</title>
        <authorList>
            <person name="Juricova H."/>
            <person name="Matiasovicova J."/>
            <person name="Kubasova T."/>
            <person name="Cejkova D."/>
            <person name="Rychlik I."/>
        </authorList>
    </citation>
    <scope>NUCLEOTIDE SEQUENCE</scope>
    <source>
        <strain evidence="8">An582</strain>
    </source>
</reference>
<dbReference type="GO" id="GO:0160148">
    <property type="term" value="F:tRNA pseudouridine(55) synthase activity"/>
    <property type="evidence" value="ECO:0007669"/>
    <property type="project" value="UniProtKB-EC"/>
</dbReference>
<dbReference type="InterPro" id="IPR014780">
    <property type="entry name" value="tRNA_psdUridine_synth_TruB"/>
</dbReference>
<dbReference type="FunFam" id="3.30.2350.10:FF:000011">
    <property type="entry name" value="tRNA pseudouridine synthase B"/>
    <property type="match status" value="1"/>
</dbReference>
<feature type="domain" description="Pseudouridine synthase II N-terminal" evidence="6">
    <location>
        <begin position="25"/>
        <end position="172"/>
    </location>
</feature>
<evidence type="ECO:0000256" key="2">
    <source>
        <dbReference type="ARBA" id="ARBA00005642"/>
    </source>
</evidence>
<evidence type="ECO:0000256" key="4">
    <source>
        <dbReference type="ARBA" id="ARBA00023235"/>
    </source>
</evidence>
<keyword evidence="4 5" id="KW-0413">Isomerase</keyword>
<dbReference type="InterPro" id="IPR002501">
    <property type="entry name" value="PsdUridine_synth_N"/>
</dbReference>
<proteinExistence type="inferred from homology"/>
<name>A0A938XAP7_9CLOT</name>
<evidence type="ECO:0000259" key="6">
    <source>
        <dbReference type="Pfam" id="PF01509"/>
    </source>
</evidence>
<evidence type="ECO:0000256" key="5">
    <source>
        <dbReference type="HAMAP-Rule" id="MF_01080"/>
    </source>
</evidence>
<dbReference type="EC" id="5.4.99.25" evidence="5"/>
<comment type="function">
    <text evidence="5">Responsible for synthesis of pseudouridine from uracil-55 in the psi GC loop of transfer RNAs.</text>
</comment>